<feature type="region of interest" description="Disordered" evidence="2">
    <location>
        <begin position="371"/>
        <end position="434"/>
    </location>
</feature>
<dbReference type="PANTHER" id="PTHR46606:SF5">
    <property type="entry name" value="SHOOTIN-1"/>
    <property type="match status" value="1"/>
</dbReference>
<feature type="region of interest" description="Disordered" evidence="2">
    <location>
        <begin position="1"/>
        <end position="40"/>
    </location>
</feature>
<dbReference type="RefSeq" id="XP_017780790.1">
    <property type="nucleotide sequence ID" value="XM_017925301.1"/>
</dbReference>
<gene>
    <name evidence="4 5 6 7" type="primary">LOC108565715</name>
</gene>
<feature type="coiled-coil region" evidence="1">
    <location>
        <begin position="177"/>
        <end position="365"/>
    </location>
</feature>
<evidence type="ECO:0000256" key="1">
    <source>
        <dbReference type="SAM" id="Coils"/>
    </source>
</evidence>
<accession>A0ABM1N1U3</accession>
<dbReference type="GeneID" id="108565715"/>
<proteinExistence type="predicted"/>
<dbReference type="PANTHER" id="PTHR46606">
    <property type="entry name" value="SHOOTIN-1"/>
    <property type="match status" value="1"/>
</dbReference>
<feature type="compositionally biased region" description="Polar residues" evidence="2">
    <location>
        <begin position="27"/>
        <end position="40"/>
    </location>
</feature>
<dbReference type="Proteomes" id="UP000695000">
    <property type="component" value="Unplaced"/>
</dbReference>
<keyword evidence="1" id="KW-0175">Coiled coil</keyword>
<evidence type="ECO:0000256" key="2">
    <source>
        <dbReference type="SAM" id="MobiDB-lite"/>
    </source>
</evidence>
<reference evidence="4 5" key="1">
    <citation type="submission" date="2025-05" db="UniProtKB">
        <authorList>
            <consortium name="RefSeq"/>
        </authorList>
    </citation>
    <scope>IDENTIFICATION</scope>
    <source>
        <tissue evidence="4 5">Whole Larva</tissue>
    </source>
</reference>
<dbReference type="RefSeq" id="XP_017780792.1">
    <property type="nucleotide sequence ID" value="XM_017925303.1"/>
</dbReference>
<sequence length="497" mass="56674">MAMHAYNPVPASLTTGNSKLPLRRTNSRLGSVSVPTTPTSPLAIRDEANRWRQKFEETEEKRKTLLAQNEKARRTIHDLERKNSHMCLKNEEMETELFERNESLAKLTTASKTLFKEYDSLKNQYEVETTAMNKALADASNWYRENKVLRRRTMLLDVADSIDEGVDSWETASDSDLENLKESVKNLSVEVAHLQSELNSAKLLEFEATESNIHLTQELEEERKRNERLQQELVDLKNSHEQMLRVSNMMKRELEDFKEMVKSQKSNALILRKEADDYKKERNVLAHRSTLLLQGLNADEGMDTMLLMQEIEELKSTLEDERNKHVAELQVMQERFEEMESNSHLEILEERLKLTESELLHAIMRADKAEEAVKAPPVATPPSPPPPPPAPPILPPPPPPPPVVPLRIKKISRTSPPPDDAASTATDNKKAGVNDEIINQIKGGFFTLRKASQDNNNKKQRETPKAVSEMLNVLGSLRRTKNKVKLKTASNMEDIQL</sequence>
<evidence type="ECO:0000313" key="4">
    <source>
        <dbReference type="RefSeq" id="XP_017780789.1"/>
    </source>
</evidence>
<keyword evidence="3" id="KW-1185">Reference proteome</keyword>
<evidence type="ECO:0000313" key="6">
    <source>
        <dbReference type="RefSeq" id="XP_017780792.1"/>
    </source>
</evidence>
<dbReference type="RefSeq" id="XP_017780789.1">
    <property type="nucleotide sequence ID" value="XM_017925300.1"/>
</dbReference>
<evidence type="ECO:0000313" key="5">
    <source>
        <dbReference type="RefSeq" id="XP_017780790.1"/>
    </source>
</evidence>
<evidence type="ECO:0000313" key="7">
    <source>
        <dbReference type="RefSeq" id="XP_017780793.1"/>
    </source>
</evidence>
<organism evidence="3 7">
    <name type="scientific">Nicrophorus vespilloides</name>
    <name type="common">Boreal carrion beetle</name>
    <dbReference type="NCBI Taxonomy" id="110193"/>
    <lineage>
        <taxon>Eukaryota</taxon>
        <taxon>Metazoa</taxon>
        <taxon>Ecdysozoa</taxon>
        <taxon>Arthropoda</taxon>
        <taxon>Hexapoda</taxon>
        <taxon>Insecta</taxon>
        <taxon>Pterygota</taxon>
        <taxon>Neoptera</taxon>
        <taxon>Endopterygota</taxon>
        <taxon>Coleoptera</taxon>
        <taxon>Polyphaga</taxon>
        <taxon>Staphyliniformia</taxon>
        <taxon>Silphidae</taxon>
        <taxon>Nicrophorinae</taxon>
        <taxon>Nicrophorus</taxon>
    </lineage>
</organism>
<feature type="coiled-coil region" evidence="1">
    <location>
        <begin position="48"/>
        <end position="124"/>
    </location>
</feature>
<name>A0ABM1N1U3_NICVS</name>
<evidence type="ECO:0000313" key="3">
    <source>
        <dbReference type="Proteomes" id="UP000695000"/>
    </source>
</evidence>
<dbReference type="RefSeq" id="XP_017780793.1">
    <property type="nucleotide sequence ID" value="XM_017925304.1"/>
</dbReference>
<protein>
    <submittedName>
        <fullName evidence="4 5">Shootin-1</fullName>
    </submittedName>
</protein>
<dbReference type="InterPro" id="IPR024849">
    <property type="entry name" value="Shootin-1"/>
</dbReference>
<feature type="compositionally biased region" description="Pro residues" evidence="2">
    <location>
        <begin position="378"/>
        <end position="404"/>
    </location>
</feature>